<evidence type="ECO:0000256" key="7">
    <source>
        <dbReference type="PROSITE-ProRule" id="PRU00473"/>
    </source>
</evidence>
<evidence type="ECO:0000313" key="11">
    <source>
        <dbReference type="EMBL" id="ROQ22565.1"/>
    </source>
</evidence>
<dbReference type="SUPFAM" id="SSF103088">
    <property type="entry name" value="OmpA-like"/>
    <property type="match status" value="1"/>
</dbReference>
<feature type="region of interest" description="Disordered" evidence="8">
    <location>
        <begin position="271"/>
        <end position="302"/>
    </location>
</feature>
<evidence type="ECO:0000256" key="2">
    <source>
        <dbReference type="ARBA" id="ARBA00008914"/>
    </source>
</evidence>
<evidence type="ECO:0000256" key="1">
    <source>
        <dbReference type="ARBA" id="ARBA00004162"/>
    </source>
</evidence>
<proteinExistence type="inferred from homology"/>
<evidence type="ECO:0000256" key="3">
    <source>
        <dbReference type="ARBA" id="ARBA00022475"/>
    </source>
</evidence>
<dbReference type="STRING" id="584787.GCA_001247655_01454"/>
<dbReference type="InterPro" id="IPR025713">
    <property type="entry name" value="MotB-like_N_dom"/>
</dbReference>
<dbReference type="InterPro" id="IPR050330">
    <property type="entry name" value="Bact_OuterMem_StrucFunc"/>
</dbReference>
<evidence type="ECO:0000256" key="6">
    <source>
        <dbReference type="ARBA" id="ARBA00023136"/>
    </source>
</evidence>
<feature type="domain" description="OmpA-like" evidence="10">
    <location>
        <begin position="150"/>
        <end position="266"/>
    </location>
</feature>
<evidence type="ECO:0000256" key="5">
    <source>
        <dbReference type="ARBA" id="ARBA00022989"/>
    </source>
</evidence>
<name>A0A3N1P275_9GAMM</name>
<dbReference type="InterPro" id="IPR006665">
    <property type="entry name" value="OmpA-like"/>
</dbReference>
<dbReference type="Pfam" id="PF13677">
    <property type="entry name" value="MotB_plug"/>
    <property type="match status" value="1"/>
</dbReference>
<organism evidence="11 12">
    <name type="scientific">Gallaecimonas pentaromativorans</name>
    <dbReference type="NCBI Taxonomy" id="584787"/>
    <lineage>
        <taxon>Bacteria</taxon>
        <taxon>Pseudomonadati</taxon>
        <taxon>Pseudomonadota</taxon>
        <taxon>Gammaproteobacteria</taxon>
        <taxon>Enterobacterales</taxon>
        <taxon>Gallaecimonadaceae</taxon>
        <taxon>Gallaecimonas</taxon>
    </lineage>
</organism>
<dbReference type="Proteomes" id="UP000268033">
    <property type="component" value="Unassembled WGS sequence"/>
</dbReference>
<keyword evidence="12" id="KW-1185">Reference proteome</keyword>
<evidence type="ECO:0000256" key="4">
    <source>
        <dbReference type="ARBA" id="ARBA00022692"/>
    </source>
</evidence>
<dbReference type="PANTHER" id="PTHR30329">
    <property type="entry name" value="STATOR ELEMENT OF FLAGELLAR MOTOR COMPLEX"/>
    <property type="match status" value="1"/>
</dbReference>
<dbReference type="CDD" id="cd07185">
    <property type="entry name" value="OmpA_C-like"/>
    <property type="match status" value="1"/>
</dbReference>
<dbReference type="AlphaFoldDB" id="A0A3N1P275"/>
<dbReference type="EMBL" id="RJUL01000009">
    <property type="protein sequence ID" value="ROQ22565.1"/>
    <property type="molecule type" value="Genomic_DNA"/>
</dbReference>
<keyword evidence="3" id="KW-1003">Cell membrane</keyword>
<dbReference type="Gene3D" id="3.30.1330.60">
    <property type="entry name" value="OmpA-like domain"/>
    <property type="match status" value="1"/>
</dbReference>
<keyword evidence="4 9" id="KW-0812">Transmembrane</keyword>
<reference evidence="11 12" key="1">
    <citation type="submission" date="2018-11" db="EMBL/GenBank/DDBJ databases">
        <title>Genomic Encyclopedia of Type Strains, Phase IV (KMG-IV): sequencing the most valuable type-strain genomes for metagenomic binning, comparative biology and taxonomic classification.</title>
        <authorList>
            <person name="Goeker M."/>
        </authorList>
    </citation>
    <scope>NUCLEOTIDE SEQUENCE [LARGE SCALE GENOMIC DNA]</scope>
    <source>
        <strain evidence="11 12">DSM 21945</strain>
    </source>
</reference>
<evidence type="ECO:0000256" key="8">
    <source>
        <dbReference type="SAM" id="MobiDB-lite"/>
    </source>
</evidence>
<comment type="caution">
    <text evidence="11">The sequence shown here is derived from an EMBL/GenBank/DDBJ whole genome shotgun (WGS) entry which is preliminary data.</text>
</comment>
<feature type="compositionally biased region" description="Pro residues" evidence="8">
    <location>
        <begin position="271"/>
        <end position="280"/>
    </location>
</feature>
<dbReference type="Pfam" id="PF00691">
    <property type="entry name" value="OmpA"/>
    <property type="match status" value="1"/>
</dbReference>
<accession>A0A3N1P275</accession>
<keyword evidence="6 7" id="KW-0472">Membrane</keyword>
<evidence type="ECO:0000256" key="9">
    <source>
        <dbReference type="SAM" id="Phobius"/>
    </source>
</evidence>
<evidence type="ECO:0000259" key="10">
    <source>
        <dbReference type="PROSITE" id="PS51123"/>
    </source>
</evidence>
<comment type="similarity">
    <text evidence="2">Belongs to the MotB family.</text>
</comment>
<protein>
    <submittedName>
        <fullName evidence="11">Chemotaxis protein MotB</fullName>
    </submittedName>
</protein>
<keyword evidence="5 9" id="KW-1133">Transmembrane helix</keyword>
<sequence>MYRYRRQHRVKHKDNSDRWLVSYADYMTLMFALFVVLYAFVLLEKDEFKEVVSNLESAVQRVAKPYPKSTESGAAAQGGGQTLLPDGAGLLDGGQQLKEAGQGKVAADDGLLASEPQQVAGKPLKELANELSKALEGDANLGGAKLKLGEDWLTLELPDSLLFSRASATLQKPARDLLSSLAPALRSANNYIRVRGYTDSTPISDAIFASNWELSAARAAAVLRQLVADGVEAPRLALEGYGAYGDQPQTDQADRRRVVLALSVYGWQKPQPLPSKPMPGEPEIKEVALPGGGVRYTTREDN</sequence>
<comment type="subcellular location">
    <subcellularLocation>
        <location evidence="1">Cell membrane</location>
        <topology evidence="1">Single-pass membrane protein</topology>
    </subcellularLocation>
</comment>
<gene>
    <name evidence="11" type="ORF">EDC28_10951</name>
</gene>
<evidence type="ECO:0000313" key="12">
    <source>
        <dbReference type="Proteomes" id="UP000268033"/>
    </source>
</evidence>
<dbReference type="PROSITE" id="PS51123">
    <property type="entry name" value="OMPA_2"/>
    <property type="match status" value="1"/>
</dbReference>
<dbReference type="InterPro" id="IPR036737">
    <property type="entry name" value="OmpA-like_sf"/>
</dbReference>
<dbReference type="PANTHER" id="PTHR30329:SF21">
    <property type="entry name" value="LIPOPROTEIN YIAD-RELATED"/>
    <property type="match status" value="1"/>
</dbReference>
<dbReference type="RefSeq" id="WP_123422264.1">
    <property type="nucleotide sequence ID" value="NZ_RJUL01000009.1"/>
</dbReference>
<dbReference type="GO" id="GO:0005886">
    <property type="term" value="C:plasma membrane"/>
    <property type="evidence" value="ECO:0007669"/>
    <property type="project" value="UniProtKB-SubCell"/>
</dbReference>
<feature type="transmembrane region" description="Helical" evidence="9">
    <location>
        <begin position="20"/>
        <end position="43"/>
    </location>
</feature>